<feature type="compositionally biased region" description="Basic and acidic residues" evidence="1">
    <location>
        <begin position="356"/>
        <end position="369"/>
    </location>
</feature>
<accession>A0ABR0S6T9</accession>
<feature type="region of interest" description="Disordered" evidence="1">
    <location>
        <begin position="278"/>
        <end position="501"/>
    </location>
</feature>
<feature type="region of interest" description="Disordered" evidence="1">
    <location>
        <begin position="151"/>
        <end position="182"/>
    </location>
</feature>
<name>A0ABR0S6T9_9HYPO</name>
<evidence type="ECO:0000313" key="2">
    <source>
        <dbReference type="EMBL" id="KAK5987866.1"/>
    </source>
</evidence>
<evidence type="ECO:0000313" key="3">
    <source>
        <dbReference type="Proteomes" id="UP001338125"/>
    </source>
</evidence>
<feature type="compositionally biased region" description="Polar residues" evidence="1">
    <location>
        <begin position="170"/>
        <end position="182"/>
    </location>
</feature>
<feature type="compositionally biased region" description="Pro residues" evidence="1">
    <location>
        <begin position="400"/>
        <end position="410"/>
    </location>
</feature>
<organism evidence="2 3">
    <name type="scientific">Cladobotryum mycophilum</name>
    <dbReference type="NCBI Taxonomy" id="491253"/>
    <lineage>
        <taxon>Eukaryota</taxon>
        <taxon>Fungi</taxon>
        <taxon>Dikarya</taxon>
        <taxon>Ascomycota</taxon>
        <taxon>Pezizomycotina</taxon>
        <taxon>Sordariomycetes</taxon>
        <taxon>Hypocreomycetidae</taxon>
        <taxon>Hypocreales</taxon>
        <taxon>Hypocreaceae</taxon>
        <taxon>Cladobotryum</taxon>
    </lineage>
</organism>
<evidence type="ECO:0000256" key="1">
    <source>
        <dbReference type="SAM" id="MobiDB-lite"/>
    </source>
</evidence>
<sequence length="567" mass="62379">MPGPPTPLSGCPLKRLELHHDNSTSRVYDAAQMVAALTLTLEAQRSIYDDNNDLVLQVHCGLQRVLSFKLTDLLQSPSDKTDSVSIERRLHQLCIKAQRHHQRILATFAEARDFNVAACMLKKFGLQVKDGIPTSFSIQAPARPTSPLYTVSPATNPGPRLSPVTPLSWPASQEQSQNSPDLSFTSMLNSEVVPTNSVYDHFTMGASSAQAQHMPASLSQNYALQLNQQAAQMGMYNSYPNPYNVFLGKQLNHPHQPRVGSPLRNSFEVGDSRIPTTVSVDRASHYGPPTARAIQNGRSISAPINSFNSPESSILSRNHQPEAMINGDSQDNSQTSSYEGSFSCQDGTQNSPQPHTKQDIHELMPRPRDLPFAQRKKTADTKRVSKPKPKMKTNPKPKSEPTPKPTLKPTPKPKPKPKGSSSPKAKQKSVSPPSTKVPVNKRQARKSDPVVYQEAKRNVKKPASPSRNANTPKAKRQTALSPSSIVPVPTLPHSPLQNTSPEPIIVSTMLVAGAGLLREVNEATFKLLEQYEIDVARGCNEATCARFYAEQIHSARRDFWVAQLIDM</sequence>
<proteinExistence type="predicted"/>
<comment type="caution">
    <text evidence="2">The sequence shown here is derived from an EMBL/GenBank/DDBJ whole genome shotgun (WGS) entry which is preliminary data.</text>
</comment>
<gene>
    <name evidence="2" type="ORF">PT974_12001</name>
</gene>
<keyword evidence="3" id="KW-1185">Reference proteome</keyword>
<reference evidence="2 3" key="1">
    <citation type="submission" date="2024-01" db="EMBL/GenBank/DDBJ databases">
        <title>Complete genome of Cladobotryum mycophilum ATHUM6906.</title>
        <authorList>
            <person name="Christinaki A.C."/>
            <person name="Myridakis A.I."/>
            <person name="Kouvelis V.N."/>
        </authorList>
    </citation>
    <scope>NUCLEOTIDE SEQUENCE [LARGE SCALE GENOMIC DNA]</scope>
    <source>
        <strain evidence="2 3">ATHUM6906</strain>
    </source>
</reference>
<protein>
    <submittedName>
        <fullName evidence="2">Uncharacterized protein</fullName>
    </submittedName>
</protein>
<feature type="compositionally biased region" description="Basic residues" evidence="1">
    <location>
        <begin position="384"/>
        <end position="395"/>
    </location>
</feature>
<dbReference type="EMBL" id="JAVFKD010000016">
    <property type="protein sequence ID" value="KAK5987866.1"/>
    <property type="molecule type" value="Genomic_DNA"/>
</dbReference>
<dbReference type="Proteomes" id="UP001338125">
    <property type="component" value="Unassembled WGS sequence"/>
</dbReference>
<feature type="compositionally biased region" description="Polar residues" evidence="1">
    <location>
        <begin position="296"/>
        <end position="318"/>
    </location>
</feature>
<feature type="compositionally biased region" description="Polar residues" evidence="1">
    <location>
        <begin position="327"/>
        <end position="355"/>
    </location>
</feature>